<dbReference type="Proteomes" id="UP000295620">
    <property type="component" value="Unassembled WGS sequence"/>
</dbReference>
<organism evidence="1 2">
    <name type="scientific">Pedobacter metabolipauper</name>
    <dbReference type="NCBI Taxonomy" id="425513"/>
    <lineage>
        <taxon>Bacteria</taxon>
        <taxon>Pseudomonadati</taxon>
        <taxon>Bacteroidota</taxon>
        <taxon>Sphingobacteriia</taxon>
        <taxon>Sphingobacteriales</taxon>
        <taxon>Sphingobacteriaceae</taxon>
        <taxon>Pedobacter</taxon>
    </lineage>
</organism>
<proteinExistence type="predicted"/>
<reference evidence="1 2" key="1">
    <citation type="submission" date="2019-03" db="EMBL/GenBank/DDBJ databases">
        <title>Genomic Encyclopedia of Archaeal and Bacterial Type Strains, Phase II (KMG-II): from individual species to whole genera.</title>
        <authorList>
            <person name="Goeker M."/>
        </authorList>
    </citation>
    <scope>NUCLEOTIDE SEQUENCE [LARGE SCALE GENOMIC DNA]</scope>
    <source>
        <strain evidence="1 2">DSM 19035</strain>
    </source>
</reference>
<gene>
    <name evidence="1" type="ORF">ATK78_4600</name>
</gene>
<dbReference type="OrthoDB" id="666740at2"/>
<comment type="caution">
    <text evidence="1">The sequence shown here is derived from an EMBL/GenBank/DDBJ whole genome shotgun (WGS) entry which is preliminary data.</text>
</comment>
<accession>A0A4R6SPY2</accession>
<dbReference type="EMBL" id="SNYC01000010">
    <property type="protein sequence ID" value="TDQ06219.1"/>
    <property type="molecule type" value="Genomic_DNA"/>
</dbReference>
<dbReference type="RefSeq" id="WP_133578386.1">
    <property type="nucleotide sequence ID" value="NZ_SNYC01000010.1"/>
</dbReference>
<protein>
    <submittedName>
        <fullName evidence="1">Uncharacterized protein</fullName>
    </submittedName>
</protein>
<sequence length="115" mass="12728">MKPFHLFCGIGIALCLSACSIGSPTYFGAKYPPTDSVQTFYAAKDIHQPYKVIGRMIAPITDSESNQELVKRRLIERAKKVGANALIFSDISRETHAKTTDDFSIKAEAIIFTDK</sequence>
<dbReference type="AlphaFoldDB" id="A0A4R6SPY2"/>
<keyword evidence="2" id="KW-1185">Reference proteome</keyword>
<name>A0A4R6SPY2_9SPHI</name>
<evidence type="ECO:0000313" key="2">
    <source>
        <dbReference type="Proteomes" id="UP000295620"/>
    </source>
</evidence>
<evidence type="ECO:0000313" key="1">
    <source>
        <dbReference type="EMBL" id="TDQ06219.1"/>
    </source>
</evidence>